<keyword evidence="3 12" id="KW-0121">Carboxypeptidase</keyword>
<dbReference type="FunFam" id="3.40.630.10:FF:000011">
    <property type="entry name" value="cytosolic carboxypeptidase 2 isoform X1"/>
    <property type="match status" value="1"/>
</dbReference>
<dbReference type="InterPro" id="IPR050821">
    <property type="entry name" value="Cytosolic_carboxypeptidase"/>
</dbReference>
<comment type="similarity">
    <text evidence="2 9">Belongs to the peptidase M14 family.</text>
</comment>
<keyword evidence="13" id="KW-1185">Reference proteome</keyword>
<dbReference type="SUPFAM" id="SSF53187">
    <property type="entry name" value="Zn-dependent exopeptidases"/>
    <property type="match status" value="1"/>
</dbReference>
<organism evidence="12 13">
    <name type="scientific">Folsomia candida</name>
    <name type="common">Springtail</name>
    <dbReference type="NCBI Taxonomy" id="158441"/>
    <lineage>
        <taxon>Eukaryota</taxon>
        <taxon>Metazoa</taxon>
        <taxon>Ecdysozoa</taxon>
        <taxon>Arthropoda</taxon>
        <taxon>Hexapoda</taxon>
        <taxon>Collembola</taxon>
        <taxon>Entomobryomorpha</taxon>
        <taxon>Isotomoidea</taxon>
        <taxon>Isotomidae</taxon>
        <taxon>Proisotominae</taxon>
        <taxon>Folsomia</taxon>
    </lineage>
</organism>
<dbReference type="PROSITE" id="PS52035">
    <property type="entry name" value="PEPTIDASE_M14"/>
    <property type="match status" value="1"/>
</dbReference>
<keyword evidence="5" id="KW-0479">Metal-binding</keyword>
<feature type="region of interest" description="Disordered" evidence="10">
    <location>
        <begin position="578"/>
        <end position="634"/>
    </location>
</feature>
<dbReference type="Proteomes" id="UP000198287">
    <property type="component" value="Unassembled WGS sequence"/>
</dbReference>
<evidence type="ECO:0000256" key="10">
    <source>
        <dbReference type="SAM" id="MobiDB-lite"/>
    </source>
</evidence>
<dbReference type="PANTHER" id="PTHR12756:SF45">
    <property type="entry name" value="CYTOSOLIC CARBOXYPEPTIDASE NNA1"/>
    <property type="match status" value="1"/>
</dbReference>
<comment type="caution">
    <text evidence="12">The sequence shown here is derived from an EMBL/GenBank/DDBJ whole genome shotgun (WGS) entry which is preliminary data.</text>
</comment>
<feature type="compositionally biased region" description="Polar residues" evidence="10">
    <location>
        <begin position="909"/>
        <end position="927"/>
    </location>
</feature>
<evidence type="ECO:0000256" key="5">
    <source>
        <dbReference type="ARBA" id="ARBA00022723"/>
    </source>
</evidence>
<dbReference type="InterPro" id="IPR000834">
    <property type="entry name" value="Peptidase_M14"/>
</dbReference>
<dbReference type="SMART" id="SM00631">
    <property type="entry name" value="Zn_pept"/>
    <property type="match status" value="1"/>
</dbReference>
<dbReference type="GO" id="GO:0004181">
    <property type="term" value="F:metallocarboxypeptidase activity"/>
    <property type="evidence" value="ECO:0007669"/>
    <property type="project" value="InterPro"/>
</dbReference>
<evidence type="ECO:0000313" key="12">
    <source>
        <dbReference type="EMBL" id="OXA61045.1"/>
    </source>
</evidence>
<evidence type="ECO:0000256" key="2">
    <source>
        <dbReference type="ARBA" id="ARBA00005988"/>
    </source>
</evidence>
<feature type="compositionally biased region" description="Basic residues" evidence="10">
    <location>
        <begin position="944"/>
        <end position="957"/>
    </location>
</feature>
<evidence type="ECO:0000256" key="7">
    <source>
        <dbReference type="ARBA" id="ARBA00022833"/>
    </source>
</evidence>
<evidence type="ECO:0000313" key="13">
    <source>
        <dbReference type="Proteomes" id="UP000198287"/>
    </source>
</evidence>
<dbReference type="OrthoDB" id="10253041at2759"/>
<gene>
    <name evidence="12" type="ORF">Fcan01_05203</name>
</gene>
<sequence length="957" mass="108892">MSSSVLELQSGGLMNTNAMGIFPANFGAGFGVDSGEKDRPVMILRQPRDLYSTTSLQHPPKWPVECQVVPEKVRHIETVPAKLEPFYVPTNSEPQPKPVGEEMGTIVYDYQPKLSVDYFCRSCVGGSEILEAFESSEPNALRFESRFESGNLSKAIKVTNVYYELHLRQDLYTDRHSQWFYFRIQNTKDNVMYRFSIVNFNKPDSLYKYGLKILMYSEKEAQLNKTGWVRAGQNISYFKNDIPTEDNVTLYTLTFNLKFKHSNDTIYLAHCYPYTYTRLQTYLRTLEDDAFRSNLLTVRLLCRSLAGNNVYVVTITSPDNYNDENQRKPAIVISARVHPGETQSSYMMKGIIDFLTSNCPQAKELRDRFIFKLIPMLNPDGVIVGNSRCCLLGQDLNRQYRTVLREAFPQIYQTKVLLRRLAETNGIFLYCDIHGHSRRNNVFIYGCENRKFPEKKLIEQVFPLMMHKNSADKFSFQNCKFRVQKNKEGTGRVFAWTLGVTNSFTLEISLGGSTMPSRPYTHFNTADYEAVGRHFCETLIDFSDPSVEKERLRDKILQKLNDEGSNADEPVNVTVTDYSSLSHSDSDESGDESLKKSSEHDGTIQPVNPLKRQASLRISKKRPKPTTISSLVSTTTATTTHVEQRAFLNLNKASVNAIRFGGTTISSNSSRTAVIEESHTEDFVTQKELAVFKRLTKFRRKQVRRDDVTNATVTTMMDRQSTNSFVFSAGPKCTSILFDDPFNPPGTFLRPQYRTRPGNEEVEFENNFNDDDNCSGSGTEDECDEKDGAMKNKQFAQKLPTSPGDDSKSMSDSCIIESFNQMRVSDRRMPSSYLSPFVPRLPQGKPYKGMLLPKKKSLEEESLYQKERSEPSGTTGHRRRASLGLATVEKSTNVGTAFTRNFQTIKPFRTSVTHQPKSKVGSTSSTKDVTKESDKTSQTTVLQRRTRFKLSKLKKSH</sequence>
<evidence type="ECO:0000256" key="4">
    <source>
        <dbReference type="ARBA" id="ARBA00022670"/>
    </source>
</evidence>
<dbReference type="PANTHER" id="PTHR12756">
    <property type="entry name" value="CYTOSOLIC CARBOXYPEPTIDASE"/>
    <property type="match status" value="1"/>
</dbReference>
<name>A0A226ETV0_FOLCA</name>
<reference evidence="12 13" key="1">
    <citation type="submission" date="2015-12" db="EMBL/GenBank/DDBJ databases">
        <title>The genome of Folsomia candida.</title>
        <authorList>
            <person name="Faddeeva A."/>
            <person name="Derks M.F."/>
            <person name="Anvar Y."/>
            <person name="Smit S."/>
            <person name="Van Straalen N."/>
            <person name="Roelofs D."/>
        </authorList>
    </citation>
    <scope>NUCLEOTIDE SEQUENCE [LARGE SCALE GENOMIC DNA]</scope>
    <source>
        <strain evidence="12 13">VU population</strain>
        <tissue evidence="12">Whole body</tissue>
    </source>
</reference>
<keyword evidence="8" id="KW-0482">Metalloprotease</keyword>
<feature type="domain" description="Peptidase M14" evidence="11">
    <location>
        <begin position="272"/>
        <end position="543"/>
    </location>
</feature>
<feature type="compositionally biased region" description="Basic and acidic residues" evidence="10">
    <location>
        <begin position="861"/>
        <end position="870"/>
    </location>
</feature>
<dbReference type="GO" id="GO:0008270">
    <property type="term" value="F:zinc ion binding"/>
    <property type="evidence" value="ECO:0007669"/>
    <property type="project" value="InterPro"/>
</dbReference>
<evidence type="ECO:0000259" key="11">
    <source>
        <dbReference type="PROSITE" id="PS52035"/>
    </source>
</evidence>
<evidence type="ECO:0000256" key="3">
    <source>
        <dbReference type="ARBA" id="ARBA00022645"/>
    </source>
</evidence>
<dbReference type="Pfam" id="PF18027">
    <property type="entry name" value="Pepdidase_M14_N"/>
    <property type="match status" value="1"/>
</dbReference>
<accession>A0A226ETV0</accession>
<keyword evidence="4" id="KW-0645">Protease</keyword>
<evidence type="ECO:0000256" key="6">
    <source>
        <dbReference type="ARBA" id="ARBA00022801"/>
    </source>
</evidence>
<feature type="compositionally biased region" description="Basic and acidic residues" evidence="10">
    <location>
        <begin position="592"/>
        <end position="602"/>
    </location>
</feature>
<feature type="active site" description="Proton donor/acceptor" evidence="9">
    <location>
        <position position="507"/>
    </location>
</feature>
<evidence type="ECO:0000256" key="9">
    <source>
        <dbReference type="PROSITE-ProRule" id="PRU01379"/>
    </source>
</evidence>
<protein>
    <submittedName>
        <fullName evidence="12">Cytosolic carboxypeptidase 2</fullName>
    </submittedName>
</protein>
<dbReference type="Gene3D" id="3.40.630.10">
    <property type="entry name" value="Zn peptidases"/>
    <property type="match status" value="1"/>
</dbReference>
<dbReference type="EMBL" id="LNIX01000002">
    <property type="protein sequence ID" value="OXA61045.1"/>
    <property type="molecule type" value="Genomic_DNA"/>
</dbReference>
<dbReference type="InterPro" id="IPR040626">
    <property type="entry name" value="Pepdidase_M14_N"/>
</dbReference>
<comment type="cofactor">
    <cofactor evidence="1">
        <name>Zn(2+)</name>
        <dbReference type="ChEBI" id="CHEBI:29105"/>
    </cofactor>
</comment>
<dbReference type="STRING" id="158441.A0A226ETV0"/>
<evidence type="ECO:0000256" key="1">
    <source>
        <dbReference type="ARBA" id="ARBA00001947"/>
    </source>
</evidence>
<feature type="region of interest" description="Disordered" evidence="10">
    <location>
        <begin position="861"/>
        <end position="880"/>
    </location>
</feature>
<keyword evidence="6" id="KW-0378">Hydrolase</keyword>
<feature type="region of interest" description="Disordered" evidence="10">
    <location>
        <begin position="763"/>
        <end position="785"/>
    </location>
</feature>
<dbReference type="AlphaFoldDB" id="A0A226ETV0"/>
<feature type="region of interest" description="Disordered" evidence="10">
    <location>
        <begin position="909"/>
        <end position="957"/>
    </location>
</feature>
<evidence type="ECO:0000256" key="8">
    <source>
        <dbReference type="ARBA" id="ARBA00023049"/>
    </source>
</evidence>
<keyword evidence="7" id="KW-0862">Zinc</keyword>
<dbReference type="Gene3D" id="2.60.40.3120">
    <property type="match status" value="1"/>
</dbReference>
<dbReference type="Pfam" id="PF00246">
    <property type="entry name" value="Peptidase_M14"/>
    <property type="match status" value="1"/>
</dbReference>
<proteinExistence type="inferred from homology"/>
<dbReference type="GO" id="GO:0006508">
    <property type="term" value="P:proteolysis"/>
    <property type="evidence" value="ECO:0007669"/>
    <property type="project" value="UniProtKB-KW"/>
</dbReference>